<evidence type="ECO:0000256" key="1">
    <source>
        <dbReference type="SAM" id="MobiDB-lite"/>
    </source>
</evidence>
<feature type="region of interest" description="Disordered" evidence="1">
    <location>
        <begin position="77"/>
        <end position="150"/>
    </location>
</feature>
<proteinExistence type="predicted"/>
<organism evidence="2 3">
    <name type="scientific">Vigna unguiculata</name>
    <name type="common">Cowpea</name>
    <dbReference type="NCBI Taxonomy" id="3917"/>
    <lineage>
        <taxon>Eukaryota</taxon>
        <taxon>Viridiplantae</taxon>
        <taxon>Streptophyta</taxon>
        <taxon>Embryophyta</taxon>
        <taxon>Tracheophyta</taxon>
        <taxon>Spermatophyta</taxon>
        <taxon>Magnoliopsida</taxon>
        <taxon>eudicotyledons</taxon>
        <taxon>Gunneridae</taxon>
        <taxon>Pentapetalae</taxon>
        <taxon>rosids</taxon>
        <taxon>fabids</taxon>
        <taxon>Fabales</taxon>
        <taxon>Fabaceae</taxon>
        <taxon>Papilionoideae</taxon>
        <taxon>50 kb inversion clade</taxon>
        <taxon>NPAAA clade</taxon>
        <taxon>indigoferoid/millettioid clade</taxon>
        <taxon>Phaseoleae</taxon>
        <taxon>Vigna</taxon>
    </lineage>
</organism>
<feature type="compositionally biased region" description="Basic and acidic residues" evidence="1">
    <location>
        <begin position="105"/>
        <end position="130"/>
    </location>
</feature>
<feature type="compositionally biased region" description="Polar residues" evidence="1">
    <location>
        <begin position="95"/>
        <end position="104"/>
    </location>
</feature>
<evidence type="ECO:0000313" key="3">
    <source>
        <dbReference type="Proteomes" id="UP000501690"/>
    </source>
</evidence>
<gene>
    <name evidence="2" type="ORF">DEO72_LG9g906</name>
</gene>
<accession>A0A4D6N1I8</accession>
<dbReference type="AlphaFoldDB" id="A0A4D6N1I8"/>
<name>A0A4D6N1I8_VIGUN</name>
<protein>
    <submittedName>
        <fullName evidence="2">Uncharacterized protein</fullName>
    </submittedName>
</protein>
<feature type="compositionally biased region" description="Basic residues" evidence="1">
    <location>
        <begin position="131"/>
        <end position="150"/>
    </location>
</feature>
<reference evidence="2 3" key="1">
    <citation type="submission" date="2019-04" db="EMBL/GenBank/DDBJ databases">
        <title>An improved genome assembly and genetic linkage map for asparagus bean, Vigna unguiculata ssp. sesquipedialis.</title>
        <authorList>
            <person name="Xia Q."/>
            <person name="Zhang R."/>
            <person name="Dong Y."/>
        </authorList>
    </citation>
    <scope>NUCLEOTIDE SEQUENCE [LARGE SCALE GENOMIC DNA]</scope>
    <source>
        <tissue evidence="2">Leaf</tissue>
    </source>
</reference>
<dbReference type="Proteomes" id="UP000501690">
    <property type="component" value="Linkage Group LG9"/>
</dbReference>
<dbReference type="EMBL" id="CP039353">
    <property type="protein sequence ID" value="QCE05897.1"/>
    <property type="molecule type" value="Genomic_DNA"/>
</dbReference>
<sequence>MLNDPRMHRQSTSTNVPPPPQTTNDLNTPPLPQGMEGTRNSVSPNSELGIPSMFATYDETPPSAQPWLHTYSQSPNFFEGLHQPQQDSVYYVHNPYTQASSSASNDDHELDEEHERQSSLVEEPRPEVHRRNPTRNRRRPRCGTRHHYGD</sequence>
<feature type="region of interest" description="Disordered" evidence="1">
    <location>
        <begin position="1"/>
        <end position="64"/>
    </location>
</feature>
<keyword evidence="3" id="KW-1185">Reference proteome</keyword>
<evidence type="ECO:0000313" key="2">
    <source>
        <dbReference type="EMBL" id="QCE05897.1"/>
    </source>
</evidence>